<dbReference type="SUPFAM" id="SSF81383">
    <property type="entry name" value="F-box domain"/>
    <property type="match status" value="1"/>
</dbReference>
<gene>
    <name evidence="1" type="ORF">EJB05_50620</name>
</gene>
<dbReference type="EMBL" id="RWGY01000139">
    <property type="protein sequence ID" value="TVU03811.1"/>
    <property type="molecule type" value="Genomic_DNA"/>
</dbReference>
<dbReference type="PANTHER" id="PTHR33207">
    <property type="entry name" value="F-BOX DOMAIN CONTAINING PROTEIN-RELATED"/>
    <property type="match status" value="1"/>
</dbReference>
<keyword evidence="2" id="KW-1185">Reference proteome</keyword>
<proteinExistence type="predicted"/>
<comment type="caution">
    <text evidence="1">The sequence shown here is derived from an EMBL/GenBank/DDBJ whole genome shotgun (WGS) entry which is preliminary data.</text>
</comment>
<feature type="non-terminal residue" evidence="1">
    <location>
        <position position="1"/>
    </location>
</feature>
<sequence length="467" mass="52178">MLLAHRASNQQIYSWVRYGQKGTIYSYLRCQGSARTELRIHYGRAPRILHLILERIDSPVSLVRAAATCKRWLRIIACPGFLSRFRSAHAPTLVAGDYFNGSTLLSLLVSPIATRTRGIIPSSSIDFLQTRDRPSFVPASSSIDAGKFSLDFLPNYEDDDPHAWTVCDSRGSLLLVNRTRCGQSTYVFPDIFVCEPATRRYKRILPPPGFPGIWDLDKNCFEAAYLVDGDADATGSRIGMTNFKVLCVLHDILSRRAATFTAGPGTSSSWSDEAKTIVLGHVDLHAIEAALGAYMRALGRAAGSWYFQHFYDGSSDHLIVLDAGTGEFSNSTLSFPLESWVDFNYFSTNFYVADGRDGKPRITAVFDETLKVFRRLDDGKWAPEKCIVLSEATHGLPGWNMSFFEMPLNIRTRAPGFVILSPQAVERWLVSVDLETKVELVEEDMGTMVYRCELPWPPALNMGIDNK</sequence>
<protein>
    <recommendedName>
        <fullName evidence="3">F-box domain-containing protein</fullName>
    </recommendedName>
</protein>
<evidence type="ECO:0000313" key="2">
    <source>
        <dbReference type="Proteomes" id="UP000324897"/>
    </source>
</evidence>
<dbReference type="AlphaFoldDB" id="A0A5J9SZ68"/>
<organism evidence="1 2">
    <name type="scientific">Eragrostis curvula</name>
    <name type="common">weeping love grass</name>
    <dbReference type="NCBI Taxonomy" id="38414"/>
    <lineage>
        <taxon>Eukaryota</taxon>
        <taxon>Viridiplantae</taxon>
        <taxon>Streptophyta</taxon>
        <taxon>Embryophyta</taxon>
        <taxon>Tracheophyta</taxon>
        <taxon>Spermatophyta</taxon>
        <taxon>Magnoliopsida</taxon>
        <taxon>Liliopsida</taxon>
        <taxon>Poales</taxon>
        <taxon>Poaceae</taxon>
        <taxon>PACMAD clade</taxon>
        <taxon>Chloridoideae</taxon>
        <taxon>Eragrostideae</taxon>
        <taxon>Eragrostidinae</taxon>
        <taxon>Eragrostis</taxon>
    </lineage>
</organism>
<dbReference type="Gramene" id="TVU03811">
    <property type="protein sequence ID" value="TVU03811"/>
    <property type="gene ID" value="EJB05_50620"/>
</dbReference>
<name>A0A5J9SZ68_9POAL</name>
<evidence type="ECO:0000313" key="1">
    <source>
        <dbReference type="EMBL" id="TVU03811.1"/>
    </source>
</evidence>
<dbReference type="Proteomes" id="UP000324897">
    <property type="component" value="Unassembled WGS sequence"/>
</dbReference>
<dbReference type="OrthoDB" id="665957at2759"/>
<evidence type="ECO:0008006" key="3">
    <source>
        <dbReference type="Google" id="ProtNLM"/>
    </source>
</evidence>
<dbReference type="InterPro" id="IPR036047">
    <property type="entry name" value="F-box-like_dom_sf"/>
</dbReference>
<accession>A0A5J9SZ68</accession>
<reference evidence="1 2" key="1">
    <citation type="journal article" date="2019" name="Sci. Rep.">
        <title>A high-quality genome of Eragrostis curvula grass provides insights into Poaceae evolution and supports new strategies to enhance forage quality.</title>
        <authorList>
            <person name="Carballo J."/>
            <person name="Santos B.A.C.M."/>
            <person name="Zappacosta D."/>
            <person name="Garbus I."/>
            <person name="Selva J.P."/>
            <person name="Gallo C.A."/>
            <person name="Diaz A."/>
            <person name="Albertini E."/>
            <person name="Caccamo M."/>
            <person name="Echenique V."/>
        </authorList>
    </citation>
    <scope>NUCLEOTIDE SEQUENCE [LARGE SCALE GENOMIC DNA]</scope>
    <source>
        <strain evidence="2">cv. Victoria</strain>
        <tissue evidence="1">Leaf</tissue>
    </source>
</reference>